<evidence type="ECO:0000256" key="2">
    <source>
        <dbReference type="ARBA" id="ARBA00022505"/>
    </source>
</evidence>
<sequence>MYSTLMAKLTHYLQLEYSVEKPLNREPPLKDLVQNFITKTATAYDRNHGPLPHINGDTHTVRIDGLVKDTVHLSISQLRNDFPQHDVISALQCAGNRRHTMRTELKEVDGIDWNDGAVCNCTWSGPLLCDVLSRIGLTMEGDAHVAFSCHMTDCQEDRYYGSSISLARCMDPEMKVILALDMNGAPLTINHGFPLRIVIPGIAGARWTKWLDRITIQDEESSNFYMQRDYKILPPEIDTRKKANDYWHKAKPLQKMPVNSAICYPTAGDTIFLDKLINGELEIAGYALPKGDDGPVVKVEISTDQGKTWDESRILYPNPEELCRSGAAEKYKWAWAIWQYKLPAEKTRKIDKSTKIWSRATDKAGNIQKVEDIKWNFRGVGYNGFGETKNLTIIDTHDLSRKAGNMKLGNGYKA</sequence>
<dbReference type="SUPFAM" id="SSF81296">
    <property type="entry name" value="E set domains"/>
    <property type="match status" value="1"/>
</dbReference>
<dbReference type="Proteomes" id="UP001412239">
    <property type="component" value="Unassembled WGS sequence"/>
</dbReference>
<keyword evidence="3" id="KW-0479">Metal-binding</keyword>
<evidence type="ECO:0008006" key="9">
    <source>
        <dbReference type="Google" id="ProtNLM"/>
    </source>
</evidence>
<dbReference type="PANTHER" id="PTHR19372">
    <property type="entry name" value="SULFITE REDUCTASE"/>
    <property type="match status" value="1"/>
</dbReference>
<reference evidence="7" key="1">
    <citation type="submission" date="2015-10" db="EMBL/GenBank/DDBJ databases">
        <authorList>
            <person name="Regsiter A."/>
            <person name="william w."/>
        </authorList>
    </citation>
    <scope>NUCLEOTIDE SEQUENCE</scope>
    <source>
        <strain evidence="7">Montdore</strain>
    </source>
</reference>
<dbReference type="PRINTS" id="PR00407">
    <property type="entry name" value="EUMOPTERIN"/>
</dbReference>
<dbReference type="Pfam" id="PF00174">
    <property type="entry name" value="Oxidored_molyb"/>
    <property type="match status" value="1"/>
</dbReference>
<evidence type="ECO:0000259" key="5">
    <source>
        <dbReference type="Pfam" id="PF00174"/>
    </source>
</evidence>
<dbReference type="Gene3D" id="3.90.420.10">
    <property type="entry name" value="Oxidoreductase, molybdopterin-binding domain"/>
    <property type="match status" value="1"/>
</dbReference>
<evidence type="ECO:0000256" key="4">
    <source>
        <dbReference type="ARBA" id="ARBA00023002"/>
    </source>
</evidence>
<keyword evidence="4" id="KW-0560">Oxidoreductase</keyword>
<keyword evidence="8" id="KW-1185">Reference proteome</keyword>
<dbReference type="InterPro" id="IPR036374">
    <property type="entry name" value="OxRdtase_Mopterin-bd_sf"/>
</dbReference>
<dbReference type="InterPro" id="IPR005066">
    <property type="entry name" value="MoCF_OxRdtse_dimer"/>
</dbReference>
<evidence type="ECO:0000313" key="8">
    <source>
        <dbReference type="Proteomes" id="UP001412239"/>
    </source>
</evidence>
<protein>
    <recommendedName>
        <fullName evidence="9">Oxidoreductase molybdopterin-binding domain-containing protein</fullName>
    </recommendedName>
</protein>
<evidence type="ECO:0000313" key="7">
    <source>
        <dbReference type="EMBL" id="CUS08443.1"/>
    </source>
</evidence>
<evidence type="ECO:0000259" key="6">
    <source>
        <dbReference type="Pfam" id="PF03404"/>
    </source>
</evidence>
<keyword evidence="2" id="KW-0500">Molybdenum</keyword>
<evidence type="ECO:0000256" key="1">
    <source>
        <dbReference type="ARBA" id="ARBA00001924"/>
    </source>
</evidence>
<dbReference type="SUPFAM" id="SSF56524">
    <property type="entry name" value="Oxidoreductase molybdopterin-binding domain"/>
    <property type="match status" value="1"/>
</dbReference>
<dbReference type="FunFam" id="3.90.420.10:FF:000002">
    <property type="entry name" value="sulfite oxidase, mitochondrial"/>
    <property type="match status" value="1"/>
</dbReference>
<comment type="cofactor">
    <cofactor evidence="1">
        <name>Mo-molybdopterin</name>
        <dbReference type="ChEBI" id="CHEBI:71302"/>
    </cofactor>
</comment>
<accession>A0A292PPN4</accession>
<dbReference type="GO" id="GO:0005739">
    <property type="term" value="C:mitochondrion"/>
    <property type="evidence" value="ECO:0007669"/>
    <property type="project" value="TreeGrafter"/>
</dbReference>
<dbReference type="Pfam" id="PF03404">
    <property type="entry name" value="Mo-co_dimer"/>
    <property type="match status" value="1"/>
</dbReference>
<feature type="domain" description="Oxidoreductase molybdopterin-binding" evidence="5">
    <location>
        <begin position="48"/>
        <end position="225"/>
    </location>
</feature>
<dbReference type="GO" id="GO:0008482">
    <property type="term" value="F:sulfite oxidase activity"/>
    <property type="evidence" value="ECO:0007669"/>
    <property type="project" value="TreeGrafter"/>
</dbReference>
<proteinExistence type="predicted"/>
<dbReference type="GO" id="GO:0030151">
    <property type="term" value="F:molybdenum ion binding"/>
    <property type="evidence" value="ECO:0007669"/>
    <property type="project" value="InterPro"/>
</dbReference>
<evidence type="ECO:0000256" key="3">
    <source>
        <dbReference type="ARBA" id="ARBA00022723"/>
    </source>
</evidence>
<dbReference type="EMBL" id="LN891131">
    <property type="protein sequence ID" value="CUS08443.1"/>
    <property type="molecule type" value="Genomic_DNA"/>
</dbReference>
<dbReference type="AlphaFoldDB" id="A0A292PPN4"/>
<organism evidence="7 8">
    <name type="scientific">Tuber aestivum</name>
    <name type="common">summer truffle</name>
    <dbReference type="NCBI Taxonomy" id="59557"/>
    <lineage>
        <taxon>Eukaryota</taxon>
        <taxon>Fungi</taxon>
        <taxon>Dikarya</taxon>
        <taxon>Ascomycota</taxon>
        <taxon>Pezizomycotina</taxon>
        <taxon>Pezizomycetes</taxon>
        <taxon>Pezizales</taxon>
        <taxon>Tuberaceae</taxon>
        <taxon>Tuber</taxon>
    </lineage>
</organism>
<dbReference type="InterPro" id="IPR008335">
    <property type="entry name" value="Mopterin_OxRdtase_euk"/>
</dbReference>
<dbReference type="GO" id="GO:0043546">
    <property type="term" value="F:molybdopterin cofactor binding"/>
    <property type="evidence" value="ECO:0007669"/>
    <property type="project" value="TreeGrafter"/>
</dbReference>
<feature type="domain" description="Moybdenum cofactor oxidoreductase dimerisation" evidence="6">
    <location>
        <begin position="253"/>
        <end position="383"/>
    </location>
</feature>
<dbReference type="GO" id="GO:0006790">
    <property type="term" value="P:sulfur compound metabolic process"/>
    <property type="evidence" value="ECO:0007669"/>
    <property type="project" value="TreeGrafter"/>
</dbReference>
<dbReference type="PANTHER" id="PTHR19372:SF7">
    <property type="entry name" value="SULFITE OXIDASE, MITOCHONDRIAL"/>
    <property type="match status" value="1"/>
</dbReference>
<name>A0A292PPN4_9PEZI</name>
<dbReference type="InterPro" id="IPR014756">
    <property type="entry name" value="Ig_E-set"/>
</dbReference>
<gene>
    <name evidence="7" type="ORF">GSTUAT00007453001</name>
</gene>
<dbReference type="GO" id="GO:0020037">
    <property type="term" value="F:heme binding"/>
    <property type="evidence" value="ECO:0007669"/>
    <property type="project" value="TreeGrafter"/>
</dbReference>
<dbReference type="Gene3D" id="2.60.40.650">
    <property type="match status" value="1"/>
</dbReference>
<dbReference type="InterPro" id="IPR000572">
    <property type="entry name" value="OxRdtase_Mopterin-bd_dom"/>
</dbReference>